<geneLocation type="plasmid" evidence="2">
    <name>pHRC017</name>
</geneLocation>
<name>I2E2B0_RHIML</name>
<protein>
    <submittedName>
        <fullName evidence="2">Uncharacterized protein</fullName>
    </submittedName>
</protein>
<evidence type="ECO:0000256" key="1">
    <source>
        <dbReference type="SAM" id="MobiDB-lite"/>
    </source>
</evidence>
<feature type="region of interest" description="Disordered" evidence="1">
    <location>
        <begin position="23"/>
        <end position="47"/>
    </location>
</feature>
<keyword evidence="2" id="KW-0614">Plasmid</keyword>
<gene>
    <name evidence="2" type="ORF">pHRC017_0629</name>
</gene>
<reference evidence="2" key="1">
    <citation type="journal article" date="2012" name="Mol. Plant Microbe Interact.">
        <title>Rhizobial plasmids that cause impaired symbiotic nitrogen fixation and enhanced host invasion.</title>
        <authorList>
            <person name="Crook M.B."/>
            <person name="Lindsay D.P."/>
            <person name="Biggs M.B."/>
            <person name="Bentley J.S."/>
            <person name="Price J.C."/>
            <person name="Clement S.C."/>
            <person name="Clement M.J."/>
            <person name="Long S.R."/>
            <person name="Griffitts J.S."/>
        </authorList>
    </citation>
    <scope>NUCLEOTIDE SEQUENCE</scope>
    <source>
        <strain evidence="2">C017</strain>
        <plasmid evidence="2">pHRC017</plasmid>
    </source>
</reference>
<sequence>MAKRKRAFFRKRLRGGNGCFGKADFGKTDFGKGGRGTGCSGKSKREP</sequence>
<organism evidence="2">
    <name type="scientific">Rhizobium meliloti</name>
    <name type="common">Ensifer meliloti</name>
    <name type="synonym">Sinorhizobium meliloti</name>
    <dbReference type="NCBI Taxonomy" id="382"/>
    <lineage>
        <taxon>Bacteria</taxon>
        <taxon>Pseudomonadati</taxon>
        <taxon>Pseudomonadota</taxon>
        <taxon>Alphaproteobacteria</taxon>
        <taxon>Hyphomicrobiales</taxon>
        <taxon>Rhizobiaceae</taxon>
        <taxon>Sinorhizobium/Ensifer group</taxon>
        <taxon>Sinorhizobium</taxon>
    </lineage>
</organism>
<accession>I2E2B0</accession>
<proteinExistence type="predicted"/>
<evidence type="ECO:0000313" key="2">
    <source>
        <dbReference type="EMBL" id="AFJ91628.1"/>
    </source>
</evidence>
<dbReference type="AlphaFoldDB" id="I2E2B0"/>
<dbReference type="EMBL" id="JQ665880">
    <property type="protein sequence ID" value="AFJ91628.1"/>
    <property type="molecule type" value="Genomic_DNA"/>
</dbReference>